<proteinExistence type="predicted"/>
<sequence length="712" mass="80495" precursor="true">MSNVFGMDIKRFSVLFIAIIIILSFVASFANIKTPQQNTSVQVGTSTQNEQYTETIPYKYIYNKTITLAPDIQDLAYVRGSYSNLLAPYYNISPEAYILFNFSTPSSNMLQLLLNALAWNASQIAPGPYGALLSVGSSAYVNIINYGNTTLQPFPLNQNDTENYSKAEIIVKYAKNFEVPNSFQRGWSYPPSDNLNYGMNYSIINSYNVNTQVDPIISVSQQLVNSYSTGSFCSGHVTYYQYYDDQVNYNFRYFVDQNGTTTFLDQYKGTLSLSYDSSGQISHTASDTVTVPPGVPETVSATVGLSWSPGHSVSSGSGVYVYYTRVCHHYHEGNTTITRCYWVRHECHYTYTVNTYYPSIHSIADTVSDTWYEYNVSLPLRIEVYNGTSPSTSIVGKSYSYNTGLNNFQVTPWYTIWSSLPFTNSYKITTHDSLGLANYTVGRTWNAGNLTITPTSNEVSGSQSFYIPYGGGTESINDYYLNFNLIPNITQAPSWIYQSMNYNKYATIDWFYLEQNATLAHSLYEFINHTINESDTQFWKFEYFDLAAEYTMYTFNTTYNAFNNLLELESFYENWSVVPAQILNLSAWPSLKYETGQLSLFNVSRIPGIYNSSVYFNVTGDSETYLVDVYNALGYPGWNKVPFGNSFYFGPVGGRTVYFYLNQSGGELPYLGETLNFFDSNYVPSIFYATSGTVYGTPTKIIAIWNGTAWIS</sequence>
<organism evidence="2 3">
    <name type="scientific">Metallosphaera sedula</name>
    <dbReference type="NCBI Taxonomy" id="43687"/>
    <lineage>
        <taxon>Archaea</taxon>
        <taxon>Thermoproteota</taxon>
        <taxon>Thermoprotei</taxon>
        <taxon>Sulfolobales</taxon>
        <taxon>Sulfolobaceae</taxon>
        <taxon>Metallosphaera</taxon>
    </lineage>
</organism>
<dbReference type="AlphaFoldDB" id="A0A088EAH8"/>
<protein>
    <submittedName>
        <fullName evidence="2">Uncharacterized protein</fullName>
    </submittedName>
</protein>
<name>A0A088EAH8_9CREN</name>
<evidence type="ECO:0000256" key="1">
    <source>
        <dbReference type="SAM" id="Phobius"/>
    </source>
</evidence>
<dbReference type="EMBL" id="CP008822">
    <property type="protein sequence ID" value="AIM28315.1"/>
    <property type="molecule type" value="Genomic_DNA"/>
</dbReference>
<keyword evidence="1" id="KW-1133">Transmembrane helix</keyword>
<dbReference type="Proteomes" id="UP000029084">
    <property type="component" value="Chromosome"/>
</dbReference>
<gene>
    <name evidence="2" type="ORF">HA72_2193</name>
</gene>
<evidence type="ECO:0000313" key="3">
    <source>
        <dbReference type="Proteomes" id="UP000029084"/>
    </source>
</evidence>
<keyword evidence="1" id="KW-0472">Membrane</keyword>
<keyword evidence="1" id="KW-0812">Transmembrane</keyword>
<dbReference type="OMA" id="LNLSAWP"/>
<reference evidence="2 3" key="1">
    <citation type="journal article" date="2014" name="J. Bacteriol.">
        <title>Role of an Archaeal PitA Transporter in the Copper and Arsenic Resistance of Metallosphaera sedula, an Extreme Thermoacidophile.</title>
        <authorList>
            <person name="McCarthy S."/>
            <person name="Ai C."/>
            <person name="Wheaton G."/>
            <person name="Tevatia R."/>
            <person name="Eckrich V."/>
            <person name="Kelly R."/>
            <person name="Blum P."/>
        </authorList>
    </citation>
    <scope>NUCLEOTIDE SEQUENCE [LARGE SCALE GENOMIC DNA]</scope>
    <source>
        <strain evidence="2 3">CuR1</strain>
    </source>
</reference>
<evidence type="ECO:0000313" key="2">
    <source>
        <dbReference type="EMBL" id="AIM28315.1"/>
    </source>
</evidence>
<feature type="transmembrane region" description="Helical" evidence="1">
    <location>
        <begin position="12"/>
        <end position="32"/>
    </location>
</feature>
<dbReference type="RefSeq" id="WP_012022119.1">
    <property type="nucleotide sequence ID" value="NZ_CP008822.1"/>
</dbReference>
<dbReference type="GeneID" id="91756738"/>
<accession>A0A088EAH8</accession>